<feature type="domain" description="HPr kinase/phosphorylase C-terminal" evidence="14">
    <location>
        <begin position="137"/>
        <end position="301"/>
    </location>
</feature>
<evidence type="ECO:0000256" key="6">
    <source>
        <dbReference type="ARBA" id="ARBA00022741"/>
    </source>
</evidence>
<dbReference type="RefSeq" id="WP_015425447.1">
    <property type="nucleotide sequence ID" value="NC_020449.1"/>
</dbReference>
<dbReference type="Pfam" id="PF02603">
    <property type="entry name" value="Hpr_kinase_N"/>
    <property type="match status" value="1"/>
</dbReference>
<keyword evidence="6 11" id="KW-0547">Nucleotide-binding</keyword>
<feature type="active site" evidence="11">
    <location>
        <position position="142"/>
    </location>
</feature>
<reference evidence="15 16" key="1">
    <citation type="journal article" date="2008" name="J. Bacteriol.">
        <title>'Candidatus Cloacamonas acidaminovorans': genome sequence reconstruction provides a first glimpse of a new bacterial division.</title>
        <authorList>
            <person name="Pelletier E."/>
            <person name="Kreimeyer A."/>
            <person name="Bocs S."/>
            <person name="Rouy Z."/>
            <person name="Gyapay G."/>
            <person name="Chouari R."/>
            <person name="Riviere D."/>
            <person name="Ganesan A."/>
            <person name="Daegelen P."/>
            <person name="Sghir A."/>
            <person name="Cohen G.N."/>
            <person name="Medigue C."/>
            <person name="Weissenbach J."/>
            <person name="Le Paslier D."/>
        </authorList>
    </citation>
    <scope>NUCLEOTIDE SEQUENCE [LARGE SCALE GENOMIC DNA]</scope>
    <source>
        <strain evidence="16">Evry</strain>
    </source>
</reference>
<dbReference type="Gene3D" id="3.40.1390.20">
    <property type="entry name" value="HprK N-terminal domain-like"/>
    <property type="match status" value="1"/>
</dbReference>
<feature type="active site" evidence="11">
    <location>
        <position position="246"/>
    </location>
</feature>
<dbReference type="InterPro" id="IPR028979">
    <property type="entry name" value="Ser_kin/Pase_Hpr-like_N_sf"/>
</dbReference>
<dbReference type="CDD" id="cd01918">
    <property type="entry name" value="HprK_C"/>
    <property type="match status" value="1"/>
</dbReference>
<dbReference type="eggNOG" id="COG1493">
    <property type="taxonomic scope" value="Bacteria"/>
</dbReference>
<evidence type="ECO:0000256" key="12">
    <source>
        <dbReference type="SAM" id="MobiDB-lite"/>
    </source>
</evidence>
<keyword evidence="16" id="KW-1185">Reference proteome</keyword>
<comment type="catalytic activity">
    <reaction evidence="10 11">
        <text>[HPr protein]-O-phospho-L-serine + phosphate + H(+) = [HPr protein]-L-serine + diphosphate</text>
        <dbReference type="Rhea" id="RHEA:46604"/>
        <dbReference type="Rhea" id="RHEA-COMP:11602"/>
        <dbReference type="Rhea" id="RHEA-COMP:11603"/>
        <dbReference type="ChEBI" id="CHEBI:15378"/>
        <dbReference type="ChEBI" id="CHEBI:29999"/>
        <dbReference type="ChEBI" id="CHEBI:33019"/>
        <dbReference type="ChEBI" id="CHEBI:43474"/>
        <dbReference type="ChEBI" id="CHEBI:83421"/>
    </reaction>
</comment>
<dbReference type="EC" id="2.7.11.-" evidence="11"/>
<dbReference type="STRING" id="459349.CLOAM1754"/>
<dbReference type="Pfam" id="PF07475">
    <property type="entry name" value="Hpr_kinase_C"/>
    <property type="match status" value="1"/>
</dbReference>
<feature type="region of interest" description="Important for the catalytic mechanism of dephosphorylation" evidence="11">
    <location>
        <begin position="267"/>
        <end position="272"/>
    </location>
</feature>
<keyword evidence="4 11" id="KW-0723">Serine/threonine-protein kinase</keyword>
<gene>
    <name evidence="11 15" type="primary">hprK</name>
    <name evidence="15" type="ordered locus">CLOAM1754</name>
</gene>
<evidence type="ECO:0000256" key="11">
    <source>
        <dbReference type="HAMAP-Rule" id="MF_01249"/>
    </source>
</evidence>
<dbReference type="Gene3D" id="3.40.50.300">
    <property type="entry name" value="P-loop containing nucleotide triphosphate hydrolases"/>
    <property type="match status" value="1"/>
</dbReference>
<feature type="active site" description="Proton acceptor; for phosphorylation activity. Proton donor; for dephosphorylation activity" evidence="11">
    <location>
        <position position="181"/>
    </location>
</feature>
<proteinExistence type="inferred from homology"/>
<evidence type="ECO:0000256" key="8">
    <source>
        <dbReference type="ARBA" id="ARBA00022840"/>
    </source>
</evidence>
<evidence type="ECO:0000256" key="7">
    <source>
        <dbReference type="ARBA" id="ARBA00022777"/>
    </source>
</evidence>
<evidence type="ECO:0000256" key="4">
    <source>
        <dbReference type="ARBA" id="ARBA00022527"/>
    </source>
</evidence>
<dbReference type="PANTHER" id="PTHR30305:SF1">
    <property type="entry name" value="HPR KINASE_PHOSPHORYLASE"/>
    <property type="match status" value="1"/>
</dbReference>
<keyword evidence="8 11" id="KW-0067">ATP-binding</keyword>
<keyword evidence="5 11" id="KW-0808">Transferase</keyword>
<dbReference type="GO" id="GO:0004712">
    <property type="term" value="F:protein serine/threonine/tyrosine kinase activity"/>
    <property type="evidence" value="ECO:0007669"/>
    <property type="project" value="UniProtKB-UniRule"/>
</dbReference>
<dbReference type="AlphaFoldDB" id="B0VJD5"/>
<evidence type="ECO:0000313" key="15">
    <source>
        <dbReference type="EMBL" id="CAO81589.1"/>
    </source>
</evidence>
<evidence type="ECO:0000256" key="1">
    <source>
        <dbReference type="ARBA" id="ARBA00001120"/>
    </source>
</evidence>
<dbReference type="Proteomes" id="UP000002019">
    <property type="component" value="Chromosome"/>
</dbReference>
<evidence type="ECO:0000256" key="3">
    <source>
        <dbReference type="ARBA" id="ARBA00011643"/>
    </source>
</evidence>
<evidence type="ECO:0000256" key="5">
    <source>
        <dbReference type="ARBA" id="ARBA00022679"/>
    </source>
</evidence>
<dbReference type="InterPro" id="IPR011126">
    <property type="entry name" value="Hpr_kin/Pase_Hpr_N"/>
</dbReference>
<dbReference type="InterPro" id="IPR027417">
    <property type="entry name" value="P-loop_NTPase"/>
</dbReference>
<dbReference type="EMBL" id="CU466930">
    <property type="protein sequence ID" value="CAO81589.1"/>
    <property type="molecule type" value="Genomic_DNA"/>
</dbReference>
<evidence type="ECO:0000313" key="16">
    <source>
        <dbReference type="Proteomes" id="UP000002019"/>
    </source>
</evidence>
<name>B0VJD5_CLOAI</name>
<keyword evidence="7 11" id="KW-0418">Kinase</keyword>
<organism evidence="15 16">
    <name type="scientific">Cloacimonas acidaminovorans (strain Evry)</name>
    <dbReference type="NCBI Taxonomy" id="459349"/>
    <lineage>
        <taxon>Bacteria</taxon>
        <taxon>Pseudomonadati</taxon>
        <taxon>Candidatus Cloacimonadota</taxon>
        <taxon>Candidatus Cloacimonadia</taxon>
        <taxon>Candidatus Cloacimonadales</taxon>
        <taxon>Candidatus Cloacimonadaceae</taxon>
        <taxon>Candidatus Cloacimonas</taxon>
    </lineage>
</organism>
<evidence type="ECO:0000256" key="2">
    <source>
        <dbReference type="ARBA" id="ARBA00006883"/>
    </source>
</evidence>
<feature type="domain" description="HPr(Ser) kinase/phosphorylase N-terminal" evidence="13">
    <location>
        <begin position="4"/>
        <end position="131"/>
    </location>
</feature>
<comment type="cofactor">
    <cofactor evidence="11">
        <name>Mg(2+)</name>
        <dbReference type="ChEBI" id="CHEBI:18420"/>
    </cofactor>
</comment>
<keyword evidence="9 11" id="KW-0511">Multifunctional enzyme</keyword>
<comment type="function">
    <text evidence="11">Catalyzes the ATP- as well as the pyrophosphate-dependent phosphorylation of a specific serine residue in HPr, a phosphocarrier protein of the phosphoenolpyruvate-dependent sugar phosphotransferase system (PTS). HprK/P also catalyzes the pyrophosphate-producing, inorganic phosphate-dependent dephosphorylation (phosphorolysis) of seryl-phosphorylated HPr (P-Ser-HPr).</text>
</comment>
<dbReference type="GO" id="GO:0000287">
    <property type="term" value="F:magnesium ion binding"/>
    <property type="evidence" value="ECO:0007669"/>
    <property type="project" value="UniProtKB-UniRule"/>
</dbReference>
<feature type="binding site" evidence="11">
    <location>
        <position position="205"/>
    </location>
    <ligand>
        <name>Mg(2+)</name>
        <dbReference type="ChEBI" id="CHEBI:18420"/>
    </ligand>
</feature>
<comment type="catalytic activity">
    <reaction evidence="1 11">
        <text>[HPr protein]-L-serine + ATP = [HPr protein]-O-phospho-L-serine + ADP + H(+)</text>
        <dbReference type="Rhea" id="RHEA:46600"/>
        <dbReference type="Rhea" id="RHEA-COMP:11602"/>
        <dbReference type="Rhea" id="RHEA-COMP:11603"/>
        <dbReference type="ChEBI" id="CHEBI:15378"/>
        <dbReference type="ChEBI" id="CHEBI:29999"/>
        <dbReference type="ChEBI" id="CHEBI:30616"/>
        <dbReference type="ChEBI" id="CHEBI:83421"/>
        <dbReference type="ChEBI" id="CHEBI:456216"/>
    </reaction>
</comment>
<dbReference type="HOGENOM" id="CLU_052030_0_1_0"/>
<dbReference type="GO" id="GO:0005524">
    <property type="term" value="F:ATP binding"/>
    <property type="evidence" value="ECO:0007669"/>
    <property type="project" value="UniProtKB-UniRule"/>
</dbReference>
<dbReference type="PANTHER" id="PTHR30305">
    <property type="entry name" value="PROTEIN YJDM-RELATED"/>
    <property type="match status" value="1"/>
</dbReference>
<comment type="subunit">
    <text evidence="3 11">Homohexamer.</text>
</comment>
<feature type="binding site" evidence="11">
    <location>
        <begin position="157"/>
        <end position="164"/>
    </location>
    <ligand>
        <name>ATP</name>
        <dbReference type="ChEBI" id="CHEBI:30616"/>
    </ligand>
</feature>
<dbReference type="GO" id="GO:0000155">
    <property type="term" value="F:phosphorelay sensor kinase activity"/>
    <property type="evidence" value="ECO:0007669"/>
    <property type="project" value="InterPro"/>
</dbReference>
<evidence type="ECO:0000259" key="13">
    <source>
        <dbReference type="Pfam" id="PF02603"/>
    </source>
</evidence>
<comment type="similarity">
    <text evidence="2 11">Belongs to the HPrK/P family.</text>
</comment>
<dbReference type="EC" id="2.7.4.-" evidence="11"/>
<feature type="region of interest" description="Disordered" evidence="12">
    <location>
        <begin position="309"/>
        <end position="329"/>
    </location>
</feature>
<accession>B0VJD5</accession>
<dbReference type="NCBIfam" id="TIGR00679">
    <property type="entry name" value="hpr-ser"/>
    <property type="match status" value="1"/>
</dbReference>
<dbReference type="KEGG" id="caci:CLOAM1754"/>
<evidence type="ECO:0000259" key="14">
    <source>
        <dbReference type="Pfam" id="PF07475"/>
    </source>
</evidence>
<dbReference type="SUPFAM" id="SSF53795">
    <property type="entry name" value="PEP carboxykinase-like"/>
    <property type="match status" value="1"/>
</dbReference>
<comment type="miscellaneous">
    <text evidence="11">Both phosphorylation and phosphorolysis are carried out by the same active site and suggest a common mechanism for both reactions.</text>
</comment>
<feature type="active site" evidence="11">
    <location>
        <position position="163"/>
    </location>
</feature>
<evidence type="ECO:0000256" key="10">
    <source>
        <dbReference type="ARBA" id="ARBA00047657"/>
    </source>
</evidence>
<comment type="domain">
    <text evidence="11">The Walker A ATP-binding motif also binds Pi and PPi.</text>
</comment>
<dbReference type="SUPFAM" id="SSF75138">
    <property type="entry name" value="HprK N-terminal domain-like"/>
    <property type="match status" value="1"/>
</dbReference>
<feature type="compositionally biased region" description="Basic and acidic residues" evidence="12">
    <location>
        <begin position="315"/>
        <end position="329"/>
    </location>
</feature>
<feature type="binding site" evidence="11">
    <location>
        <position position="164"/>
    </location>
    <ligand>
        <name>Mg(2+)</name>
        <dbReference type="ChEBI" id="CHEBI:18420"/>
    </ligand>
</feature>
<keyword evidence="11" id="KW-0479">Metal-binding</keyword>
<keyword evidence="11" id="KW-0460">Magnesium</keyword>
<dbReference type="OrthoDB" id="9778803at2"/>
<dbReference type="InterPro" id="IPR003755">
    <property type="entry name" value="HPr(Ser)_kin/Pase"/>
</dbReference>
<dbReference type="GO" id="GO:0006109">
    <property type="term" value="P:regulation of carbohydrate metabolic process"/>
    <property type="evidence" value="ECO:0007669"/>
    <property type="project" value="UniProtKB-UniRule"/>
</dbReference>
<dbReference type="HAMAP" id="MF_01249">
    <property type="entry name" value="HPr_kinase"/>
    <property type="match status" value="1"/>
</dbReference>
<evidence type="ECO:0000256" key="9">
    <source>
        <dbReference type="ARBA" id="ARBA00023268"/>
    </source>
</evidence>
<dbReference type="GO" id="GO:0004674">
    <property type="term" value="F:protein serine/threonine kinase activity"/>
    <property type="evidence" value="ECO:0007669"/>
    <property type="project" value="UniProtKB-KW"/>
</dbReference>
<feature type="region of interest" description="Important for the catalytic mechanism of both phosphorylation and dephosphorylation" evidence="11">
    <location>
        <begin position="204"/>
        <end position="213"/>
    </location>
</feature>
<dbReference type="InterPro" id="IPR011104">
    <property type="entry name" value="Hpr_kin/Pase_C"/>
</dbReference>
<sequence length="329" mass="36889">MKEITVNDFFDAKKKDLALSLITEPETLNKKIGSPHINRPGLALAGYMEIFAADRIQILGETEVRYLQSLPEEVLISRIRDMFKMDIPCIIVTKGLTLPPVIEYLANELNIALLSSRLSTINLIDNLSRYLREIFVLEKTIHATLVDVFGLGILITGKSGIGKSECALDLVHRGHSLVGDDLITLRYIDDQLIGKAGRDIGHFMEIRGVGFVNAERVFGIAHTRKQKNIDLQIELMPWQENMDYERIGLVNNYAEHLGVKIPIIYLPVSPGKNVSVIVEVAAMNVILKSVGYDAAEDFNRKINDEIRKKTMQKNFEGKGDETGRSDSNQ</sequence>
<protein>
    <recommendedName>
        <fullName evidence="11">HPr kinase/phosphorylase</fullName>
        <shortName evidence="11">HPrK/P</shortName>
        <ecNumber evidence="11">2.7.11.-</ecNumber>
        <ecNumber evidence="11">2.7.4.-</ecNumber>
    </recommendedName>
    <alternativeName>
        <fullName evidence="11">HPr(Ser) kinase/phosphorylase</fullName>
    </alternativeName>
</protein>